<dbReference type="EMBL" id="JBHTBH010000015">
    <property type="protein sequence ID" value="MFC7330993.1"/>
    <property type="molecule type" value="Genomic_DNA"/>
</dbReference>
<dbReference type="Proteomes" id="UP001596540">
    <property type="component" value="Unassembled WGS sequence"/>
</dbReference>
<organism evidence="2 3">
    <name type="scientific">Marinactinospora rubrisoli</name>
    <dbReference type="NCBI Taxonomy" id="2715399"/>
    <lineage>
        <taxon>Bacteria</taxon>
        <taxon>Bacillati</taxon>
        <taxon>Actinomycetota</taxon>
        <taxon>Actinomycetes</taxon>
        <taxon>Streptosporangiales</taxon>
        <taxon>Nocardiopsidaceae</taxon>
        <taxon>Marinactinospora</taxon>
    </lineage>
</organism>
<name>A0ABW2KMB6_9ACTN</name>
<keyword evidence="1" id="KW-0732">Signal</keyword>
<accession>A0ABW2KMB6</accession>
<evidence type="ECO:0000313" key="3">
    <source>
        <dbReference type="Proteomes" id="UP001596540"/>
    </source>
</evidence>
<comment type="caution">
    <text evidence="2">The sequence shown here is derived from an EMBL/GenBank/DDBJ whole genome shotgun (WGS) entry which is preliminary data.</text>
</comment>
<feature type="chain" id="PRO_5047029663" evidence="1">
    <location>
        <begin position="31"/>
        <end position="322"/>
    </location>
</feature>
<keyword evidence="3" id="KW-1185">Reference proteome</keyword>
<protein>
    <submittedName>
        <fullName evidence="2">Uncharacterized protein</fullName>
    </submittedName>
</protein>
<evidence type="ECO:0000256" key="1">
    <source>
        <dbReference type="SAM" id="SignalP"/>
    </source>
</evidence>
<reference evidence="3" key="1">
    <citation type="journal article" date="2019" name="Int. J. Syst. Evol. Microbiol.">
        <title>The Global Catalogue of Microorganisms (GCM) 10K type strain sequencing project: providing services to taxonomists for standard genome sequencing and annotation.</title>
        <authorList>
            <consortium name="The Broad Institute Genomics Platform"/>
            <consortium name="The Broad Institute Genome Sequencing Center for Infectious Disease"/>
            <person name="Wu L."/>
            <person name="Ma J."/>
        </authorList>
    </citation>
    <scope>NUCLEOTIDE SEQUENCE [LARGE SCALE GENOMIC DNA]</scope>
    <source>
        <strain evidence="3">CGMCC 4.7382</strain>
    </source>
</reference>
<proteinExistence type="predicted"/>
<dbReference type="RefSeq" id="WP_379873633.1">
    <property type="nucleotide sequence ID" value="NZ_JBHTBH010000015.1"/>
</dbReference>
<gene>
    <name evidence="2" type="ORF">ACFQRF_24970</name>
</gene>
<sequence length="322" mass="33479">MRISRRTTWLAGVSAAALVLTVLPAAPAGAATAPAHTVSRYLTLTGAASDTRSARDAGCAEGRTGRSGVRVLFYGTQEAGSRLRHPGTTASSTTPRVPVDDARAVAAAWAAGFTDCRTGGATAELAMGVNNKSDGGVAGATAGAEWARVVSRTAQQVGSGPVTIVGAVDAEPSWSPRAWARDWVDAYTDANTSTLYAANSADSCPTYGSTATACANGWSLGDVHYVATGAARSIRAIPQIYRTDGIQARQWSAVSAWGVRHGSGPVRFAGAMSQRKACEQRGGCTNTNNTPTAAWTQLYNELNAHSETAVRELPFSTDMRWP</sequence>
<feature type="signal peptide" evidence="1">
    <location>
        <begin position="1"/>
        <end position="30"/>
    </location>
</feature>
<evidence type="ECO:0000313" key="2">
    <source>
        <dbReference type="EMBL" id="MFC7330993.1"/>
    </source>
</evidence>